<dbReference type="Pfam" id="PF00884">
    <property type="entry name" value="Sulfatase"/>
    <property type="match status" value="1"/>
</dbReference>
<evidence type="ECO:0000313" key="8">
    <source>
        <dbReference type="Proteomes" id="UP000662314"/>
    </source>
</evidence>
<evidence type="ECO:0000256" key="1">
    <source>
        <dbReference type="ARBA" id="ARBA00008779"/>
    </source>
</evidence>
<dbReference type="InterPro" id="IPR000917">
    <property type="entry name" value="Sulfatase_N"/>
</dbReference>
<dbReference type="PROSITE" id="PS00149">
    <property type="entry name" value="SULFATASE_2"/>
    <property type="match status" value="1"/>
</dbReference>
<dbReference type="Gene3D" id="3.40.720.10">
    <property type="entry name" value="Alkaline Phosphatase, subunit A"/>
    <property type="match status" value="2"/>
</dbReference>
<dbReference type="PANTHER" id="PTHR43108">
    <property type="entry name" value="N-ACETYLGLUCOSAMINE-6-SULFATASE FAMILY MEMBER"/>
    <property type="match status" value="1"/>
</dbReference>
<evidence type="ECO:0000256" key="3">
    <source>
        <dbReference type="ARBA" id="ARBA00022801"/>
    </source>
</evidence>
<sequence>MKTSSLRTRFFALMMIGVLVVNVLLSAPQKAFAQTSKPNIVFVLVDDMDADTINEDPENYAPHIKRLLIDKGITFPNFFVDVSLCCPSRTSILRGQYAHNTGVLNNSRHEGGFQQAHKNKLEQETIATSLKANGYRTALIGKYLNGYPDTVREDEDKIPDTYVPPGWTEWYSPMEKGKKKNKAKGYGNPYTQYGYTLNQNGRLVKYGNNSEDYGTDVYTSFARNFIKNSARDNKPFFLYFAPFNIHSPYTPADRYKHLFNGVKAPRPDNFNETDREGGFNTKPKFMQKKLKNRLDREQIDFVDKSYRKRLRSLQSVDDAVNKLIDTLKESGQLDNTYIVFTSDNGYKQGIHRISLGKESAYEEDIRLNLFVRGPGVPVGKKLPQIVGNIDFFPTFADIAGVQPPSFVDGRSFLPLLKGTTEPRKWRSAFLVEHTLSKKNALEDKDDLDNDLLQLEEEEQSQLADEDDLDNDQSQLEDEDDLDNDVVQLEEEEDLGNDQLQLTDEERSQLADEVQSQLTDEEQSQLADEVRSQLAGEVRSQLADEVRSQLADEMRSELIDEARSELIDEARSQLTDEVRSQLQLRRKKKQQVKFPTYDALRTRNYTYIEYRTGAKELYNIKKDPYQLHNLANTANQALLQRLTNRLNKLRTCQADSCREIEEEQIEEEQQESFTL</sequence>
<dbReference type="CDD" id="cd16147">
    <property type="entry name" value="G6S"/>
    <property type="match status" value="1"/>
</dbReference>
<feature type="region of interest" description="Disordered" evidence="5">
    <location>
        <begin position="457"/>
        <end position="480"/>
    </location>
</feature>
<protein>
    <submittedName>
        <fullName evidence="7">Sulfatase-like hydrolase/transferase</fullName>
    </submittedName>
</protein>
<proteinExistence type="inferred from homology"/>
<name>A0A8J7IH96_9NOST</name>
<dbReference type="PROSITE" id="PS00523">
    <property type="entry name" value="SULFATASE_1"/>
    <property type="match status" value="1"/>
</dbReference>
<accession>A0A8J7IH96</accession>
<dbReference type="InterPro" id="IPR017850">
    <property type="entry name" value="Alkaline_phosphatase_core_sf"/>
</dbReference>
<keyword evidence="2" id="KW-0732">Signal</keyword>
<dbReference type="RefSeq" id="WP_214436126.1">
    <property type="nucleotide sequence ID" value="NZ_CAWPUQ010000217.1"/>
</dbReference>
<dbReference type="EMBL" id="JAECZA010000283">
    <property type="protein sequence ID" value="MBH8577431.1"/>
    <property type="molecule type" value="Genomic_DNA"/>
</dbReference>
<evidence type="ECO:0000256" key="2">
    <source>
        <dbReference type="ARBA" id="ARBA00022729"/>
    </source>
</evidence>
<evidence type="ECO:0000259" key="6">
    <source>
        <dbReference type="Pfam" id="PF00884"/>
    </source>
</evidence>
<dbReference type="Proteomes" id="UP000662314">
    <property type="component" value="Unassembled WGS sequence"/>
</dbReference>
<evidence type="ECO:0000256" key="4">
    <source>
        <dbReference type="ARBA" id="ARBA00023180"/>
    </source>
</evidence>
<keyword evidence="8" id="KW-1185">Reference proteome</keyword>
<gene>
    <name evidence="7" type="ORF">I8752_31570</name>
</gene>
<dbReference type="AlphaFoldDB" id="A0A8J7IH96"/>
<feature type="domain" description="Sulfatase N-terminal" evidence="6">
    <location>
        <begin position="38"/>
        <end position="401"/>
    </location>
</feature>
<dbReference type="InterPro" id="IPR024607">
    <property type="entry name" value="Sulfatase_CS"/>
</dbReference>
<reference evidence="7 8" key="1">
    <citation type="journal article" date="2021" name="Int. J. Syst. Evol. Microbiol.">
        <title>Amazonocrinis nigriterrae gen. nov., sp. nov., Atlanticothrix silvestris gen. nov., sp. nov. and Dendronalium phyllosphericum gen. nov., sp. nov., nostocacean cyanobacteria from Brazilian environments.</title>
        <authorList>
            <person name="Alvarenga D.O."/>
            <person name="Andreote A.P.D."/>
            <person name="Branco L.H.Z."/>
            <person name="Delbaje E."/>
            <person name="Cruz R.B."/>
            <person name="Varani A.M."/>
            <person name="Fiore M.F."/>
        </authorList>
    </citation>
    <scope>NUCLEOTIDE SEQUENCE [LARGE SCALE GENOMIC DNA]</scope>
    <source>
        <strain evidence="7 8">CENA369</strain>
    </source>
</reference>
<evidence type="ECO:0000313" key="7">
    <source>
        <dbReference type="EMBL" id="MBH8577431.1"/>
    </source>
</evidence>
<comment type="similarity">
    <text evidence="1">Belongs to the sulfatase family.</text>
</comment>
<dbReference type="SUPFAM" id="SSF53649">
    <property type="entry name" value="Alkaline phosphatase-like"/>
    <property type="match status" value="1"/>
</dbReference>
<dbReference type="GO" id="GO:0016787">
    <property type="term" value="F:hydrolase activity"/>
    <property type="evidence" value="ECO:0007669"/>
    <property type="project" value="UniProtKB-KW"/>
</dbReference>
<organism evidence="7 8">
    <name type="scientific">Dendronalium phyllosphericum CENA369</name>
    <dbReference type="NCBI Taxonomy" id="1725256"/>
    <lineage>
        <taxon>Bacteria</taxon>
        <taxon>Bacillati</taxon>
        <taxon>Cyanobacteriota</taxon>
        <taxon>Cyanophyceae</taxon>
        <taxon>Nostocales</taxon>
        <taxon>Nostocaceae</taxon>
        <taxon>Dendronalium</taxon>
        <taxon>Dendronalium phyllosphericum</taxon>
    </lineage>
</organism>
<evidence type="ECO:0000256" key="5">
    <source>
        <dbReference type="SAM" id="MobiDB-lite"/>
    </source>
</evidence>
<keyword evidence="3 7" id="KW-0378">Hydrolase</keyword>
<comment type="caution">
    <text evidence="7">The sequence shown here is derived from an EMBL/GenBank/DDBJ whole genome shotgun (WGS) entry which is preliminary data.</text>
</comment>
<keyword evidence="4" id="KW-0325">Glycoprotein</keyword>
<dbReference type="PANTHER" id="PTHR43108:SF8">
    <property type="entry name" value="SD21168P"/>
    <property type="match status" value="1"/>
</dbReference>